<evidence type="ECO:0000313" key="4">
    <source>
        <dbReference type="Proteomes" id="UP000692954"/>
    </source>
</evidence>
<evidence type="ECO:0008006" key="5">
    <source>
        <dbReference type="Google" id="ProtNLM"/>
    </source>
</evidence>
<keyword evidence="2" id="KW-0812">Transmembrane</keyword>
<proteinExistence type="predicted"/>
<sequence length="501" mass="58885">MKSPIVTENCRRTKTNPDQSSLISYSTNKSCVSSELKTQVKVACKVLCEMREDESSKLALKFTQLRIVLATQSLLHKLQKYKSAKLQTYFWILKQERKTLYTNGFVDLNEIKYLPPVIEDLSNNQIRQQISQEQQQEIPTAKVIVLYHILNKLLSQQQKQSFKRIKSQSNYCRAILQITNFIKQCHKRSQYLSIINIMRCNQNRKILKTSVLDQNHMIQPEEEQSTIQQEVEMSIKEQLAIKFASTTILSSILNEKIKKHQFSLFFNIVRGQLLNKQLSFSQTNEITQIYEQSFIDQNPNRINNGTQRICLILNARLKDYFIEIKTYRSKNEFQNVDTVNTLISKKSSELSDSDQYQDLYTQRILPSQSQQYEQENENEIQISEGNNEFKMPCSLQHINDIDDSTKEGEQNKQEDEMQQQQSKIIEQKTKNNDLIKNAVKSYCNKEQKKQVLQETPRISQIDKCQMRDEQQNKKRKQVMKQFQILYMIGICISILIILILQ</sequence>
<dbReference type="AlphaFoldDB" id="A0A8S1R1F2"/>
<comment type="caution">
    <text evidence="3">The sequence shown here is derived from an EMBL/GenBank/DDBJ whole genome shotgun (WGS) entry which is preliminary data.</text>
</comment>
<name>A0A8S1R1F2_9CILI</name>
<dbReference type="Proteomes" id="UP000692954">
    <property type="component" value="Unassembled WGS sequence"/>
</dbReference>
<feature type="coiled-coil region" evidence="1">
    <location>
        <begin position="410"/>
        <end position="437"/>
    </location>
</feature>
<organism evidence="3 4">
    <name type="scientific">Paramecium sonneborni</name>
    <dbReference type="NCBI Taxonomy" id="65129"/>
    <lineage>
        <taxon>Eukaryota</taxon>
        <taxon>Sar</taxon>
        <taxon>Alveolata</taxon>
        <taxon>Ciliophora</taxon>
        <taxon>Intramacronucleata</taxon>
        <taxon>Oligohymenophorea</taxon>
        <taxon>Peniculida</taxon>
        <taxon>Parameciidae</taxon>
        <taxon>Paramecium</taxon>
    </lineage>
</organism>
<keyword evidence="2" id="KW-1133">Transmembrane helix</keyword>
<feature type="transmembrane region" description="Helical" evidence="2">
    <location>
        <begin position="482"/>
        <end position="500"/>
    </location>
</feature>
<keyword evidence="4" id="KW-1185">Reference proteome</keyword>
<evidence type="ECO:0000256" key="2">
    <source>
        <dbReference type="SAM" id="Phobius"/>
    </source>
</evidence>
<reference evidence="3" key="1">
    <citation type="submission" date="2021-01" db="EMBL/GenBank/DDBJ databases">
        <authorList>
            <consortium name="Genoscope - CEA"/>
            <person name="William W."/>
        </authorList>
    </citation>
    <scope>NUCLEOTIDE SEQUENCE</scope>
</reference>
<gene>
    <name evidence="3" type="ORF">PSON_ATCC_30995.1.T1300065</name>
</gene>
<evidence type="ECO:0000313" key="3">
    <source>
        <dbReference type="EMBL" id="CAD8121137.1"/>
    </source>
</evidence>
<protein>
    <recommendedName>
        <fullName evidence="5">Transmembrane protein</fullName>
    </recommendedName>
</protein>
<evidence type="ECO:0000256" key="1">
    <source>
        <dbReference type="SAM" id="Coils"/>
    </source>
</evidence>
<keyword evidence="1" id="KW-0175">Coiled coil</keyword>
<keyword evidence="2" id="KW-0472">Membrane</keyword>
<dbReference type="EMBL" id="CAJJDN010000130">
    <property type="protein sequence ID" value="CAD8121137.1"/>
    <property type="molecule type" value="Genomic_DNA"/>
</dbReference>
<dbReference type="OrthoDB" id="303875at2759"/>
<accession>A0A8S1R1F2</accession>